<dbReference type="SUPFAM" id="SSF51064">
    <property type="entry name" value="Head domain of nucleotide exchange factor GrpE"/>
    <property type="match status" value="1"/>
</dbReference>
<dbReference type="PANTHER" id="PTHR21237">
    <property type="entry name" value="GRPE PROTEIN"/>
    <property type="match status" value="1"/>
</dbReference>
<evidence type="ECO:0000256" key="12">
    <source>
        <dbReference type="RuleBase" id="RU004478"/>
    </source>
</evidence>
<evidence type="ECO:0000256" key="8">
    <source>
        <dbReference type="ARBA" id="ARBA00072274"/>
    </source>
</evidence>
<dbReference type="AlphaFoldDB" id="A0AAQ3LDA5"/>
<evidence type="ECO:0000256" key="2">
    <source>
        <dbReference type="ARBA" id="ARBA00009054"/>
    </source>
</evidence>
<evidence type="ECO:0000313" key="15">
    <source>
        <dbReference type="Proteomes" id="UP001304300"/>
    </source>
</evidence>
<sequence>MTEEEQQEQEENSTVSETEDAQTESAEAKTPEEGLFAELEKAQADAMAARDGYLRTVADMENLRKRFAREKEEIRRRAASDLIEDLLPALDNLEIGLASAANHPEASDVAKGFEFVATQIGQILQQHGLERVSPAPGEPFDHSLHEAVAHEASDEIEDHQVIKVMRVGYSLNERLLRPASVVVSSGAEK</sequence>
<evidence type="ECO:0000256" key="10">
    <source>
        <dbReference type="HAMAP-Rule" id="MF_01151"/>
    </source>
</evidence>
<keyword evidence="5 10" id="KW-0346">Stress response</keyword>
<dbReference type="KEGG" id="puo:RZN69_00050"/>
<evidence type="ECO:0000256" key="7">
    <source>
        <dbReference type="ARBA" id="ARBA00053401"/>
    </source>
</evidence>
<evidence type="ECO:0000256" key="1">
    <source>
        <dbReference type="ARBA" id="ARBA00004496"/>
    </source>
</evidence>
<keyword evidence="6 10" id="KW-0143">Chaperone</keyword>
<gene>
    <name evidence="10" type="primary">grpE</name>
    <name evidence="14" type="ORF">RZN69_00050</name>
</gene>
<dbReference type="Gene3D" id="2.30.22.10">
    <property type="entry name" value="Head domain of nucleotide exchange factor GrpE"/>
    <property type="match status" value="1"/>
</dbReference>
<protein>
    <recommendedName>
        <fullName evidence="8 10">Protein GrpE</fullName>
    </recommendedName>
    <alternativeName>
        <fullName evidence="9 10">HSP-70 cofactor</fullName>
    </alternativeName>
</protein>
<dbReference type="InterPro" id="IPR009012">
    <property type="entry name" value="GrpE_head"/>
</dbReference>
<feature type="compositionally biased region" description="Basic and acidic residues" evidence="13">
    <location>
        <begin position="26"/>
        <end position="42"/>
    </location>
</feature>
<evidence type="ECO:0000256" key="11">
    <source>
        <dbReference type="RuleBase" id="RU000639"/>
    </source>
</evidence>
<dbReference type="CDD" id="cd00446">
    <property type="entry name" value="GrpE"/>
    <property type="match status" value="1"/>
</dbReference>
<dbReference type="FunFam" id="2.30.22.10:FF:000001">
    <property type="entry name" value="Protein GrpE"/>
    <property type="match status" value="1"/>
</dbReference>
<evidence type="ECO:0000256" key="13">
    <source>
        <dbReference type="SAM" id="MobiDB-lite"/>
    </source>
</evidence>
<comment type="function">
    <text evidence="7 10 11">Participates actively in the response to hyperosmotic and heat shock by preventing the aggregation of stress-denatured proteins, in association with DnaK and GrpE. It is the nucleotide exchange factor for DnaK and may function as a thermosensor. Unfolded proteins bind initially to DnaJ; upon interaction with the DnaJ-bound protein, DnaK hydrolyzes its bound ATP, resulting in the formation of a stable complex. GrpE releases ADP from DnaK; ATP binding to DnaK triggers the release of the substrate protein, thus completing the reaction cycle. Several rounds of ATP-dependent interactions between DnaJ, DnaK and GrpE are required for fully efficient folding.</text>
</comment>
<dbReference type="HAMAP" id="MF_01151">
    <property type="entry name" value="GrpE"/>
    <property type="match status" value="1"/>
</dbReference>
<dbReference type="GO" id="GO:0042803">
    <property type="term" value="F:protein homodimerization activity"/>
    <property type="evidence" value="ECO:0007669"/>
    <property type="project" value="InterPro"/>
</dbReference>
<dbReference type="GO" id="GO:0006457">
    <property type="term" value="P:protein folding"/>
    <property type="evidence" value="ECO:0007669"/>
    <property type="project" value="InterPro"/>
</dbReference>
<dbReference type="GO" id="GO:0051087">
    <property type="term" value="F:protein-folding chaperone binding"/>
    <property type="evidence" value="ECO:0007669"/>
    <property type="project" value="InterPro"/>
</dbReference>
<dbReference type="GO" id="GO:0005737">
    <property type="term" value="C:cytoplasm"/>
    <property type="evidence" value="ECO:0007669"/>
    <property type="project" value="UniProtKB-SubCell"/>
</dbReference>
<feature type="region of interest" description="Disordered" evidence="13">
    <location>
        <begin position="1"/>
        <end position="42"/>
    </location>
</feature>
<organism evidence="14 15">
    <name type="scientific">Rubellicoccus peritrichatus</name>
    <dbReference type="NCBI Taxonomy" id="3080537"/>
    <lineage>
        <taxon>Bacteria</taxon>
        <taxon>Pseudomonadati</taxon>
        <taxon>Verrucomicrobiota</taxon>
        <taxon>Opitutia</taxon>
        <taxon>Puniceicoccales</taxon>
        <taxon>Cerasicoccaceae</taxon>
        <taxon>Rubellicoccus</taxon>
    </lineage>
</organism>
<dbReference type="RefSeq" id="WP_317833942.1">
    <property type="nucleotide sequence ID" value="NZ_CP136920.1"/>
</dbReference>
<keyword evidence="4 10" id="KW-0963">Cytoplasm</keyword>
<accession>A0AAQ3LDA5</accession>
<proteinExistence type="inferred from homology"/>
<comment type="subunit">
    <text evidence="3 10">Homodimer.</text>
</comment>
<dbReference type="PROSITE" id="PS01071">
    <property type="entry name" value="GRPE"/>
    <property type="match status" value="1"/>
</dbReference>
<dbReference type="PANTHER" id="PTHR21237:SF23">
    <property type="entry name" value="GRPE PROTEIN HOMOLOG, MITOCHONDRIAL"/>
    <property type="match status" value="1"/>
</dbReference>
<evidence type="ECO:0000256" key="4">
    <source>
        <dbReference type="ARBA" id="ARBA00022490"/>
    </source>
</evidence>
<name>A0AAQ3LDA5_9BACT</name>
<dbReference type="GO" id="GO:0051082">
    <property type="term" value="F:unfolded protein binding"/>
    <property type="evidence" value="ECO:0007669"/>
    <property type="project" value="TreeGrafter"/>
</dbReference>
<keyword evidence="15" id="KW-1185">Reference proteome</keyword>
<feature type="compositionally biased region" description="Acidic residues" evidence="13">
    <location>
        <begin position="1"/>
        <end position="22"/>
    </location>
</feature>
<dbReference type="InterPro" id="IPR013805">
    <property type="entry name" value="GrpE_CC"/>
</dbReference>
<evidence type="ECO:0000313" key="14">
    <source>
        <dbReference type="EMBL" id="WOO41458.1"/>
    </source>
</evidence>
<evidence type="ECO:0000256" key="5">
    <source>
        <dbReference type="ARBA" id="ARBA00023016"/>
    </source>
</evidence>
<comment type="subcellular location">
    <subcellularLocation>
        <location evidence="1 10">Cytoplasm</location>
    </subcellularLocation>
</comment>
<dbReference type="GO" id="GO:0000774">
    <property type="term" value="F:adenyl-nucleotide exchange factor activity"/>
    <property type="evidence" value="ECO:0007669"/>
    <property type="project" value="InterPro"/>
</dbReference>
<evidence type="ECO:0000256" key="3">
    <source>
        <dbReference type="ARBA" id="ARBA00011738"/>
    </source>
</evidence>
<evidence type="ECO:0000256" key="6">
    <source>
        <dbReference type="ARBA" id="ARBA00023186"/>
    </source>
</evidence>
<dbReference type="Proteomes" id="UP001304300">
    <property type="component" value="Chromosome"/>
</dbReference>
<dbReference type="SUPFAM" id="SSF58014">
    <property type="entry name" value="Coiled-coil domain of nucleotide exchange factor GrpE"/>
    <property type="match status" value="1"/>
</dbReference>
<reference evidence="14 15" key="1">
    <citation type="submission" date="2023-10" db="EMBL/GenBank/DDBJ databases">
        <title>Rubellicoccus peritrichatus gen. nov., sp. nov., isolated from an algae of coral reef tank.</title>
        <authorList>
            <person name="Luo J."/>
        </authorList>
    </citation>
    <scope>NUCLEOTIDE SEQUENCE [LARGE SCALE GENOMIC DNA]</scope>
    <source>
        <strain evidence="14 15">CR14</strain>
    </source>
</reference>
<evidence type="ECO:0000256" key="9">
    <source>
        <dbReference type="ARBA" id="ARBA00076414"/>
    </source>
</evidence>
<dbReference type="Gene3D" id="3.90.20.20">
    <property type="match status" value="1"/>
</dbReference>
<dbReference type="PRINTS" id="PR00773">
    <property type="entry name" value="GRPEPROTEIN"/>
</dbReference>
<dbReference type="EMBL" id="CP136920">
    <property type="protein sequence ID" value="WOO41458.1"/>
    <property type="molecule type" value="Genomic_DNA"/>
</dbReference>
<dbReference type="InterPro" id="IPR000740">
    <property type="entry name" value="GrpE"/>
</dbReference>
<dbReference type="Pfam" id="PF01025">
    <property type="entry name" value="GrpE"/>
    <property type="match status" value="1"/>
</dbReference>
<comment type="similarity">
    <text evidence="2 10 12">Belongs to the GrpE family.</text>
</comment>